<feature type="transmembrane region" description="Helical" evidence="4">
    <location>
        <begin position="323"/>
        <end position="344"/>
    </location>
</feature>
<sequence length="635" mass="72821">MIDHLLSLNWWMIIVLFIFVFYPIVGGIFWIVAGAFYHFLSKGRFPDFPEDITPKKQPFVTIMLPCHNEEVVLQNTLYYLTQQIDYDNYEILAISDGSTDTTNEILRAELQHSQKLRVINVEKNAGKAHALTQAALHAKGEFLLCIDADSFVTGESVKKMLAWFLVDSLFSNAAEVGAVTGNPTPRNRSSLLGKLQFVEYNSIIGLTKRAQSMIGRLFTVSGVCVMYRKSALIDVGFYDQRKITEDIAVSWRLQLGGWRIQYAPNARCYMQVPEDIKTLYKQRRRWAQGGFEVFLDNAIRVIFNPLRTFPQLVLLMDSFVSIMWAIFWAISSLFTVGLIVWEAVHQQYNALFIFIMINLIFIAFEFVVGIIQLTTSLVFNDSDRSTYRYIFFAGWYTWLYWLISPITLIAAIPRAFKSMFSDGGGTWVSPVRDADHEPAENGNQTTNKVMTTAKEVKEPILSDAEMNKKVIFDLFFDKKGKLTPGIIMFRVKQIAGTLIVWIVTLAPIVIIAREMIFYLTGKHKPSLYYKEVPKLFENFLTSTVITVGIVGIVTIAFNFYREYLLTSKTHTSNFDETHQDIADKKDLLEFHFQGVLGLPDERTEKRWIDIIPENNIGKDEIDVLYEKLGEDSEKM</sequence>
<keyword evidence="2" id="KW-0328">Glycosyltransferase</keyword>
<dbReference type="PANTHER" id="PTHR43630">
    <property type="entry name" value="POLY-BETA-1,6-N-ACETYL-D-GLUCOSAMINE SYNTHASE"/>
    <property type="match status" value="1"/>
</dbReference>
<dbReference type="AlphaFoldDB" id="A0A6A0BC46"/>
<dbReference type="EMBL" id="BLLI01000009">
    <property type="protein sequence ID" value="GFH41974.1"/>
    <property type="molecule type" value="Genomic_DNA"/>
</dbReference>
<dbReference type="Gene3D" id="3.90.550.10">
    <property type="entry name" value="Spore Coat Polysaccharide Biosynthesis Protein SpsA, Chain A"/>
    <property type="match status" value="1"/>
</dbReference>
<dbReference type="SUPFAM" id="SSF81324">
    <property type="entry name" value="Voltage-gated potassium channels"/>
    <property type="match status" value="1"/>
</dbReference>
<evidence type="ECO:0000259" key="5">
    <source>
        <dbReference type="Pfam" id="PF00535"/>
    </source>
</evidence>
<keyword evidence="4" id="KW-0812">Transmembrane</keyword>
<dbReference type="Pfam" id="PF00535">
    <property type="entry name" value="Glycos_transf_2"/>
    <property type="match status" value="1"/>
</dbReference>
<proteinExistence type="inferred from homology"/>
<feature type="transmembrane region" description="Helical" evidence="4">
    <location>
        <begin position="539"/>
        <end position="560"/>
    </location>
</feature>
<dbReference type="PANTHER" id="PTHR43630:SF1">
    <property type="entry name" value="POLY-BETA-1,6-N-ACETYL-D-GLUCOSAMINE SYNTHASE"/>
    <property type="match status" value="1"/>
</dbReference>
<protein>
    <recommendedName>
        <fullName evidence="5">Glycosyltransferase 2-like domain-containing protein</fullName>
    </recommendedName>
</protein>
<evidence type="ECO:0000313" key="6">
    <source>
        <dbReference type="EMBL" id="GFH41974.1"/>
    </source>
</evidence>
<reference evidence="6 7" key="1">
    <citation type="submission" date="2020-02" db="EMBL/GenBank/DDBJ databases">
        <title>Draft genome sequence of Lactococcus sp. Hs30E4-3.</title>
        <authorList>
            <person name="Noda S."/>
            <person name="Yuki M."/>
            <person name="Ohkuma M."/>
        </authorList>
    </citation>
    <scope>NUCLEOTIDE SEQUENCE [LARGE SCALE GENOMIC DNA]</scope>
    <source>
        <strain evidence="6 7">Hs30E4-3</strain>
    </source>
</reference>
<feature type="transmembrane region" description="Helical" evidence="4">
    <location>
        <begin position="12"/>
        <end position="40"/>
    </location>
</feature>
<feature type="transmembrane region" description="Helical" evidence="4">
    <location>
        <begin position="351"/>
        <end position="373"/>
    </location>
</feature>
<accession>A0A6A0BC46</accession>
<dbReference type="SUPFAM" id="SSF53448">
    <property type="entry name" value="Nucleotide-diphospho-sugar transferases"/>
    <property type="match status" value="1"/>
</dbReference>
<comment type="similarity">
    <text evidence="1">Belongs to the glycosyltransferase 2 family.</text>
</comment>
<evidence type="ECO:0000313" key="7">
    <source>
        <dbReference type="Proteomes" id="UP000480303"/>
    </source>
</evidence>
<comment type="caution">
    <text evidence="6">The sequence shown here is derived from an EMBL/GenBank/DDBJ whole genome shotgun (WGS) entry which is preliminary data.</text>
</comment>
<dbReference type="RefSeq" id="WP_172207746.1">
    <property type="nucleotide sequence ID" value="NZ_BLLI01000009.1"/>
</dbReference>
<keyword evidence="4" id="KW-0472">Membrane</keyword>
<evidence type="ECO:0000256" key="2">
    <source>
        <dbReference type="ARBA" id="ARBA00022676"/>
    </source>
</evidence>
<gene>
    <name evidence="6" type="ORF">Hs30E_05250</name>
</gene>
<feature type="domain" description="Glycosyltransferase 2-like" evidence="5">
    <location>
        <begin position="61"/>
        <end position="235"/>
    </location>
</feature>
<keyword evidence="3" id="KW-0808">Transferase</keyword>
<feature type="transmembrane region" description="Helical" evidence="4">
    <location>
        <begin position="393"/>
        <end position="412"/>
    </location>
</feature>
<name>A0A6A0BC46_9LACT</name>
<organism evidence="6 7">
    <name type="scientific">Pseudolactococcus hodotermopsidis</name>
    <dbReference type="NCBI Taxonomy" id="2709157"/>
    <lineage>
        <taxon>Bacteria</taxon>
        <taxon>Bacillati</taxon>
        <taxon>Bacillota</taxon>
        <taxon>Bacilli</taxon>
        <taxon>Lactobacillales</taxon>
        <taxon>Streptococcaceae</taxon>
        <taxon>Pseudolactococcus</taxon>
    </lineage>
</organism>
<evidence type="ECO:0000256" key="3">
    <source>
        <dbReference type="ARBA" id="ARBA00022679"/>
    </source>
</evidence>
<feature type="transmembrane region" description="Helical" evidence="4">
    <location>
        <begin position="498"/>
        <end position="519"/>
    </location>
</feature>
<dbReference type="GO" id="GO:0016757">
    <property type="term" value="F:glycosyltransferase activity"/>
    <property type="evidence" value="ECO:0007669"/>
    <property type="project" value="UniProtKB-KW"/>
</dbReference>
<keyword evidence="7" id="KW-1185">Reference proteome</keyword>
<dbReference type="InterPro" id="IPR001173">
    <property type="entry name" value="Glyco_trans_2-like"/>
</dbReference>
<dbReference type="Proteomes" id="UP000480303">
    <property type="component" value="Unassembled WGS sequence"/>
</dbReference>
<dbReference type="CDD" id="cd06423">
    <property type="entry name" value="CESA_like"/>
    <property type="match status" value="1"/>
</dbReference>
<evidence type="ECO:0000256" key="1">
    <source>
        <dbReference type="ARBA" id="ARBA00006739"/>
    </source>
</evidence>
<dbReference type="InterPro" id="IPR029044">
    <property type="entry name" value="Nucleotide-diphossugar_trans"/>
</dbReference>
<keyword evidence="4" id="KW-1133">Transmembrane helix</keyword>
<evidence type="ECO:0000256" key="4">
    <source>
        <dbReference type="SAM" id="Phobius"/>
    </source>
</evidence>